<evidence type="ECO:0000313" key="3">
    <source>
        <dbReference type="Proteomes" id="UP000789901"/>
    </source>
</evidence>
<reference evidence="2 3" key="1">
    <citation type="submission" date="2021-06" db="EMBL/GenBank/DDBJ databases">
        <authorList>
            <person name="Kallberg Y."/>
            <person name="Tangrot J."/>
            <person name="Rosling A."/>
        </authorList>
    </citation>
    <scope>NUCLEOTIDE SEQUENCE [LARGE SCALE GENOMIC DNA]</scope>
    <source>
        <strain evidence="2 3">120-4 pot B 10/14</strain>
    </source>
</reference>
<feature type="region of interest" description="Disordered" evidence="1">
    <location>
        <begin position="1"/>
        <end position="45"/>
    </location>
</feature>
<gene>
    <name evidence="2" type="ORF">GMARGA_LOCUS4290</name>
</gene>
<comment type="caution">
    <text evidence="2">The sequence shown here is derived from an EMBL/GenBank/DDBJ whole genome shotgun (WGS) entry which is preliminary data.</text>
</comment>
<sequence>MKKGKRKVDKKEESKPKWKKLRIEEEEGKNAKKEKGKFVEDGTNA</sequence>
<name>A0ABN7U9V3_GIGMA</name>
<dbReference type="Proteomes" id="UP000789901">
    <property type="component" value="Unassembled WGS sequence"/>
</dbReference>
<feature type="compositionally biased region" description="Basic and acidic residues" evidence="1">
    <location>
        <begin position="28"/>
        <end position="45"/>
    </location>
</feature>
<evidence type="ECO:0000313" key="2">
    <source>
        <dbReference type="EMBL" id="CAG8545344.1"/>
    </source>
</evidence>
<evidence type="ECO:0000256" key="1">
    <source>
        <dbReference type="SAM" id="MobiDB-lite"/>
    </source>
</evidence>
<protein>
    <submittedName>
        <fullName evidence="2">3678_t:CDS:1</fullName>
    </submittedName>
</protein>
<keyword evidence="3" id="KW-1185">Reference proteome</keyword>
<organism evidence="2 3">
    <name type="scientific">Gigaspora margarita</name>
    <dbReference type="NCBI Taxonomy" id="4874"/>
    <lineage>
        <taxon>Eukaryota</taxon>
        <taxon>Fungi</taxon>
        <taxon>Fungi incertae sedis</taxon>
        <taxon>Mucoromycota</taxon>
        <taxon>Glomeromycotina</taxon>
        <taxon>Glomeromycetes</taxon>
        <taxon>Diversisporales</taxon>
        <taxon>Gigasporaceae</taxon>
        <taxon>Gigaspora</taxon>
    </lineage>
</organism>
<proteinExistence type="predicted"/>
<accession>A0ABN7U9V3</accession>
<dbReference type="EMBL" id="CAJVQB010001666">
    <property type="protein sequence ID" value="CAG8545344.1"/>
    <property type="molecule type" value="Genomic_DNA"/>
</dbReference>